<keyword evidence="1" id="KW-0472">Membrane</keyword>
<name>A0A553JSG3_SHEHA</name>
<dbReference type="CDD" id="cd03396">
    <property type="entry name" value="PAP2_like_6"/>
    <property type="match status" value="1"/>
</dbReference>
<evidence type="ECO:0000256" key="1">
    <source>
        <dbReference type="SAM" id="Phobius"/>
    </source>
</evidence>
<dbReference type="InterPro" id="IPR036938">
    <property type="entry name" value="PAP2/HPO_sf"/>
</dbReference>
<dbReference type="EMBL" id="VKGK01000004">
    <property type="protein sequence ID" value="TRY15397.1"/>
    <property type="molecule type" value="Genomic_DNA"/>
</dbReference>
<feature type="transmembrane region" description="Helical" evidence="1">
    <location>
        <begin position="158"/>
        <end position="176"/>
    </location>
</feature>
<feature type="transmembrane region" description="Helical" evidence="1">
    <location>
        <begin position="183"/>
        <end position="201"/>
    </location>
</feature>
<keyword evidence="1" id="KW-1133">Transmembrane helix</keyword>
<dbReference type="OrthoDB" id="7348799at2"/>
<accession>A0A553JSG3</accession>
<evidence type="ECO:0000313" key="4">
    <source>
        <dbReference type="Proteomes" id="UP000318126"/>
    </source>
</evidence>
<comment type="caution">
    <text evidence="3">The sequence shown here is derived from an EMBL/GenBank/DDBJ whole genome shotgun (WGS) entry which is preliminary data.</text>
</comment>
<feature type="transmembrane region" description="Helical" evidence="1">
    <location>
        <begin position="103"/>
        <end position="120"/>
    </location>
</feature>
<organism evidence="3 4">
    <name type="scientific">Shewanella hanedai</name>
    <name type="common">Alteromonas hanedai</name>
    <dbReference type="NCBI Taxonomy" id="25"/>
    <lineage>
        <taxon>Bacteria</taxon>
        <taxon>Pseudomonadati</taxon>
        <taxon>Pseudomonadota</taxon>
        <taxon>Gammaproteobacteria</taxon>
        <taxon>Alteromonadales</taxon>
        <taxon>Shewanellaceae</taxon>
        <taxon>Shewanella</taxon>
    </lineage>
</organism>
<dbReference type="SUPFAM" id="SSF48317">
    <property type="entry name" value="Acid phosphatase/Vanadium-dependent haloperoxidase"/>
    <property type="match status" value="1"/>
</dbReference>
<feature type="transmembrane region" description="Helical" evidence="1">
    <location>
        <begin position="72"/>
        <end position="91"/>
    </location>
</feature>
<dbReference type="RefSeq" id="WP_143563429.1">
    <property type="nucleotide sequence ID" value="NZ_BMPL01000009.1"/>
</dbReference>
<dbReference type="InterPro" id="IPR000326">
    <property type="entry name" value="PAP2/HPO"/>
</dbReference>
<gene>
    <name evidence="3" type="ORF">FN961_04870</name>
</gene>
<dbReference type="Proteomes" id="UP000318126">
    <property type="component" value="Unassembled WGS sequence"/>
</dbReference>
<feature type="transmembrane region" description="Helical" evidence="1">
    <location>
        <begin position="20"/>
        <end position="38"/>
    </location>
</feature>
<keyword evidence="4" id="KW-1185">Reference proteome</keyword>
<dbReference type="Gene3D" id="1.20.144.10">
    <property type="entry name" value="Phosphatidic acid phosphatase type 2/haloperoxidase"/>
    <property type="match status" value="1"/>
</dbReference>
<dbReference type="AlphaFoldDB" id="A0A553JSG3"/>
<reference evidence="4" key="1">
    <citation type="submission" date="2019-07" db="EMBL/GenBank/DDBJ databases">
        <title>Shewanella sp. YLB-08 draft genomic sequence.</title>
        <authorList>
            <person name="Yu L."/>
        </authorList>
    </citation>
    <scope>NUCLEOTIDE SEQUENCE [LARGE SCALE GENOMIC DNA]</scope>
    <source>
        <strain evidence="4">JCM 20706</strain>
    </source>
</reference>
<sequence length="251" mass="28408">MGKLTEHRVSKEVFLRRHLLFPGLMFATLATVFEYLQLDIPIAKFWFELEGGVTQWSLRHTWVLDNVIHVGGRNFVILISAIVLVSMIVSFWKSSLKPFRKSLVLLFLSVLSTVLLVRLGKDLSHVSCPWDLSLFGGSHEYLPIFAISPSHGELGVCFPGGHSSGGFAWVALYYFAYQHCPKLRWKGLMFGLVLGGVFSLSQQLRGAHFFSHGIWSLGIAWLVSTSFYYLFYVRNWQSSTTESTPRQGELA</sequence>
<keyword evidence="1" id="KW-0812">Transmembrane</keyword>
<feature type="transmembrane region" description="Helical" evidence="1">
    <location>
        <begin position="213"/>
        <end position="231"/>
    </location>
</feature>
<feature type="domain" description="Phosphatidic acid phosphatase type 2/haloperoxidase" evidence="2">
    <location>
        <begin position="103"/>
        <end position="235"/>
    </location>
</feature>
<evidence type="ECO:0000259" key="2">
    <source>
        <dbReference type="Pfam" id="PF01569"/>
    </source>
</evidence>
<proteinExistence type="predicted"/>
<evidence type="ECO:0000313" key="3">
    <source>
        <dbReference type="EMBL" id="TRY15397.1"/>
    </source>
</evidence>
<protein>
    <submittedName>
        <fullName evidence="3">Phosphatase PAP2 family protein</fullName>
    </submittedName>
</protein>
<dbReference type="Pfam" id="PF01569">
    <property type="entry name" value="PAP2"/>
    <property type="match status" value="1"/>
</dbReference>